<accession>A0A6A4WZK4</accession>
<dbReference type="EMBL" id="VIIS01000566">
    <property type="protein sequence ID" value="KAF0307491.1"/>
    <property type="molecule type" value="Genomic_DNA"/>
</dbReference>
<keyword evidence="2" id="KW-0472">Membrane</keyword>
<dbReference type="InterPro" id="IPR000595">
    <property type="entry name" value="cNMP-bd_dom"/>
</dbReference>
<keyword evidence="1" id="KW-1071">Ligand-gated ion channel</keyword>
<dbReference type="GO" id="GO:0005221">
    <property type="term" value="F:intracellularly cyclic nucleotide-activated monoatomic cation channel activity"/>
    <property type="evidence" value="ECO:0007669"/>
    <property type="project" value="InterPro"/>
</dbReference>
<feature type="transmembrane region" description="Helical" evidence="2">
    <location>
        <begin position="336"/>
        <end position="360"/>
    </location>
</feature>
<dbReference type="Pfam" id="PF07885">
    <property type="entry name" value="Ion_trans_2"/>
    <property type="match status" value="1"/>
</dbReference>
<dbReference type="SUPFAM" id="SSF81324">
    <property type="entry name" value="Voltage-gated potassium channels"/>
    <property type="match status" value="2"/>
</dbReference>
<dbReference type="GO" id="GO:0044877">
    <property type="term" value="F:protein-containing complex binding"/>
    <property type="evidence" value="ECO:0007669"/>
    <property type="project" value="TreeGrafter"/>
</dbReference>
<organism evidence="4 5">
    <name type="scientific">Amphibalanus amphitrite</name>
    <name type="common">Striped barnacle</name>
    <name type="synonym">Balanus amphitrite</name>
    <dbReference type="NCBI Taxonomy" id="1232801"/>
    <lineage>
        <taxon>Eukaryota</taxon>
        <taxon>Metazoa</taxon>
        <taxon>Ecdysozoa</taxon>
        <taxon>Arthropoda</taxon>
        <taxon>Crustacea</taxon>
        <taxon>Multicrustacea</taxon>
        <taxon>Cirripedia</taxon>
        <taxon>Thoracica</taxon>
        <taxon>Thoracicalcarea</taxon>
        <taxon>Balanomorpha</taxon>
        <taxon>Balanoidea</taxon>
        <taxon>Balanidae</taxon>
        <taxon>Amphibalaninae</taxon>
        <taxon>Amphibalanus</taxon>
    </lineage>
</organism>
<gene>
    <name evidence="4" type="primary">tax-4_0</name>
    <name evidence="4" type="ORF">FJT64_021189</name>
</gene>
<dbReference type="InterPro" id="IPR018490">
    <property type="entry name" value="cNMP-bd_dom_sf"/>
</dbReference>
<keyword evidence="5" id="KW-1185">Reference proteome</keyword>
<dbReference type="PROSITE" id="PS50042">
    <property type="entry name" value="CNMP_BINDING_3"/>
    <property type="match status" value="2"/>
</dbReference>
<dbReference type="GO" id="GO:0005249">
    <property type="term" value="F:voltage-gated potassium channel activity"/>
    <property type="evidence" value="ECO:0007669"/>
    <property type="project" value="TreeGrafter"/>
</dbReference>
<dbReference type="AlphaFoldDB" id="A0A6A4WZK4"/>
<proteinExistence type="predicted"/>
<keyword evidence="1" id="KW-0813">Transport</keyword>
<name>A0A6A4WZK4_AMPAM</name>
<feature type="domain" description="Cyclic nucleotide-binding" evidence="3">
    <location>
        <begin position="230"/>
        <end position="315"/>
    </location>
</feature>
<keyword evidence="1" id="KW-0406">Ion transport</keyword>
<sequence>MTDIETFYEVLTAHLDTEPWTAWQFPETTSLWPRSVPTVSDESDDNSAEDEDITVSDIETIDSAADFKLEVCYFIFTHLKKVIGWTSPFLRIMEIVLVISVAYWSTVTALSVGYGDYRGLNFDEIRFSILVMLLGSAITNGLVVGSLTSLLTNVESQRASFAHRLMIIKRYLQDNKYSTELSETIQGFYEYMWFKKRGQSKDNIYEALPPSLQSEICLSVNHCALSRSPMFRDLDEGFLRSIALKIQNHFYLPGQIVINKGTVSRCMYYVVRGELEVLSDRDNQTPVAVLRPGKLFGEVNLVLNFARTATIRAATHSATMSTTGYGDIVALNTIEYCISILCMVLGLVLFSYTLASYASLLTNIDRPKVQFQSIVFAMEQFMVENRLDRLLRKRVLRYMDVQWNAYDGLIMPGSQSLLHDLPDALKQDLAADGIVRLLDQVPLFHSTDTTFRQELSTRCSRYLFPPNELVLYSGDLGRDMYVIIRGYCESYIGKRQKSLGLMGPGEYFGEAGMLFGLPRPAHVITRTHCCLLAIPHGEFQRIMKKFPTVNMEIREIQDNAAILRTVKLNHARVWRLSKELPPSDGLPVPTR</sequence>
<keyword evidence="2" id="KW-1133">Transmembrane helix</keyword>
<dbReference type="PANTHER" id="PTHR45638:SF19">
    <property type="entry name" value="CYCLIC NUCLEOTIDE-BINDING DOMAIN-CONTAINING PROTEIN"/>
    <property type="match status" value="1"/>
</dbReference>
<evidence type="ECO:0000256" key="1">
    <source>
        <dbReference type="ARBA" id="ARBA00023286"/>
    </source>
</evidence>
<dbReference type="InterPro" id="IPR014710">
    <property type="entry name" value="RmlC-like_jellyroll"/>
</dbReference>
<feature type="transmembrane region" description="Helical" evidence="2">
    <location>
        <begin position="95"/>
        <end position="115"/>
    </location>
</feature>
<dbReference type="CDD" id="cd00038">
    <property type="entry name" value="CAP_ED"/>
    <property type="match status" value="2"/>
</dbReference>
<feature type="transmembrane region" description="Helical" evidence="2">
    <location>
        <begin position="127"/>
        <end position="151"/>
    </location>
</feature>
<dbReference type="OrthoDB" id="415460at2759"/>
<dbReference type="Gene3D" id="1.10.287.70">
    <property type="match status" value="2"/>
</dbReference>
<feature type="domain" description="Cyclic nucleotide-binding" evidence="3">
    <location>
        <begin position="443"/>
        <end position="543"/>
    </location>
</feature>
<protein>
    <submittedName>
        <fullName evidence="4">Cyclic nucleotide-gated cation channel</fullName>
    </submittedName>
</protein>
<dbReference type="SUPFAM" id="SSF51206">
    <property type="entry name" value="cAMP-binding domain-like"/>
    <property type="match status" value="2"/>
</dbReference>
<keyword evidence="1" id="KW-0407">Ion channel</keyword>
<dbReference type="Proteomes" id="UP000440578">
    <property type="component" value="Unassembled WGS sequence"/>
</dbReference>
<comment type="caution">
    <text evidence="4">The sequence shown here is derived from an EMBL/GenBank/DDBJ whole genome shotgun (WGS) entry which is preliminary data.</text>
</comment>
<dbReference type="InterPro" id="IPR050866">
    <property type="entry name" value="CNG_cation_channel"/>
</dbReference>
<reference evidence="4 5" key="1">
    <citation type="submission" date="2019-07" db="EMBL/GenBank/DDBJ databases">
        <title>Draft genome assembly of a fouling barnacle, Amphibalanus amphitrite (Darwin, 1854): The first reference genome for Thecostraca.</title>
        <authorList>
            <person name="Kim W."/>
        </authorList>
    </citation>
    <scope>NUCLEOTIDE SEQUENCE [LARGE SCALE GENOMIC DNA]</scope>
    <source>
        <strain evidence="4">SNU_AA5</strain>
        <tissue evidence="4">Soma without cirri and trophi</tissue>
    </source>
</reference>
<dbReference type="Gene3D" id="2.60.120.10">
    <property type="entry name" value="Jelly Rolls"/>
    <property type="match status" value="2"/>
</dbReference>
<dbReference type="Pfam" id="PF00027">
    <property type="entry name" value="cNMP_binding"/>
    <property type="match status" value="2"/>
</dbReference>
<dbReference type="InterPro" id="IPR013099">
    <property type="entry name" value="K_chnl_dom"/>
</dbReference>
<evidence type="ECO:0000313" key="4">
    <source>
        <dbReference type="EMBL" id="KAF0307491.1"/>
    </source>
</evidence>
<evidence type="ECO:0000313" key="5">
    <source>
        <dbReference type="Proteomes" id="UP000440578"/>
    </source>
</evidence>
<dbReference type="PANTHER" id="PTHR45638">
    <property type="entry name" value="CYCLIC NUCLEOTIDE-GATED CATION CHANNEL SUBUNIT A"/>
    <property type="match status" value="1"/>
</dbReference>
<evidence type="ECO:0000256" key="2">
    <source>
        <dbReference type="SAM" id="Phobius"/>
    </source>
</evidence>
<evidence type="ECO:0000259" key="3">
    <source>
        <dbReference type="PROSITE" id="PS50042"/>
    </source>
</evidence>
<dbReference type="Gene3D" id="1.10.287.630">
    <property type="entry name" value="Helix hairpin bin"/>
    <property type="match status" value="2"/>
</dbReference>
<keyword evidence="2" id="KW-0812">Transmembrane</keyword>
<dbReference type="SMART" id="SM00100">
    <property type="entry name" value="cNMP"/>
    <property type="match status" value="2"/>
</dbReference>